<feature type="transmembrane region" description="Helical" evidence="1">
    <location>
        <begin position="160"/>
        <end position="177"/>
    </location>
</feature>
<evidence type="ECO:0000313" key="2">
    <source>
        <dbReference type="EMBL" id="PIC47524.1"/>
    </source>
</evidence>
<dbReference type="PANTHER" id="PTHR22943">
    <property type="entry name" value="7-TRANSMEMBRANE DOMAIN RECEPTOR C.ELEGANS"/>
    <property type="match status" value="1"/>
</dbReference>
<comment type="caution">
    <text evidence="2">The sequence shown here is derived from an EMBL/GenBank/DDBJ whole genome shotgun (WGS) entry which is preliminary data.</text>
</comment>
<dbReference type="GO" id="GO:0042048">
    <property type="term" value="P:olfactory behavior"/>
    <property type="evidence" value="ECO:0007669"/>
    <property type="project" value="TreeGrafter"/>
</dbReference>
<proteinExistence type="predicted"/>
<evidence type="ECO:0000256" key="1">
    <source>
        <dbReference type="SAM" id="Phobius"/>
    </source>
</evidence>
<dbReference type="GO" id="GO:0038022">
    <property type="term" value="F:G protein-coupled olfactory receptor activity"/>
    <property type="evidence" value="ECO:0007669"/>
    <property type="project" value="TreeGrafter"/>
</dbReference>
<feature type="transmembrane region" description="Helical" evidence="1">
    <location>
        <begin position="50"/>
        <end position="69"/>
    </location>
</feature>
<dbReference type="OrthoDB" id="5869258at2759"/>
<dbReference type="InterPro" id="IPR019428">
    <property type="entry name" value="7TM_GPCR_serpentine_rcpt_Str"/>
</dbReference>
<sequence>MFVLSNCIEFENAYHSIRSILKTLFDGYDTAIEDTSYIIVLFHPVDSNGIAHPDLAVFASIACMWFMIVSLESKESLVGITVPKNIQFELSSMFCVFFFGLKCYFRITLAISKTSTVSSVTKSLQQQLFQALVVQTIIPLILIYIPVAILFTFPMIAVDIGFASSFIAMTIAVFTAIDPLPNMFIIKNYRKAVFGFFAAICCNKRFFRAQSTKDSKSGRDANVPTL</sequence>
<keyword evidence="1" id="KW-0472">Membrane</keyword>
<feature type="transmembrane region" description="Helical" evidence="1">
    <location>
        <begin position="132"/>
        <end position="153"/>
    </location>
</feature>
<gene>
    <name evidence="2" type="primary">Cnig_chr_II.g6855</name>
    <name evidence="2" type="ORF">B9Z55_006855</name>
</gene>
<dbReference type="PANTHER" id="PTHR22943:SF109">
    <property type="entry name" value="SEVEN TM RECEPTOR"/>
    <property type="match status" value="1"/>
</dbReference>
<evidence type="ECO:0000313" key="3">
    <source>
        <dbReference type="Proteomes" id="UP000230233"/>
    </source>
</evidence>
<keyword evidence="1" id="KW-1133">Transmembrane helix</keyword>
<dbReference type="SUPFAM" id="SSF81321">
    <property type="entry name" value="Family A G protein-coupled receptor-like"/>
    <property type="match status" value="1"/>
</dbReference>
<organism evidence="2 3">
    <name type="scientific">Caenorhabditis nigoni</name>
    <dbReference type="NCBI Taxonomy" id="1611254"/>
    <lineage>
        <taxon>Eukaryota</taxon>
        <taxon>Metazoa</taxon>
        <taxon>Ecdysozoa</taxon>
        <taxon>Nematoda</taxon>
        <taxon>Chromadorea</taxon>
        <taxon>Rhabditida</taxon>
        <taxon>Rhabditina</taxon>
        <taxon>Rhabditomorpha</taxon>
        <taxon>Rhabditoidea</taxon>
        <taxon>Rhabditidae</taxon>
        <taxon>Peloderinae</taxon>
        <taxon>Caenorhabditis</taxon>
    </lineage>
</organism>
<keyword evidence="1" id="KW-0812">Transmembrane</keyword>
<dbReference type="AlphaFoldDB" id="A0A2G5V6T9"/>
<reference evidence="3" key="1">
    <citation type="submission" date="2017-10" db="EMBL/GenBank/DDBJ databases">
        <title>Rapid genome shrinkage in a self-fertile nematode reveals novel sperm competition proteins.</title>
        <authorList>
            <person name="Yin D."/>
            <person name="Schwarz E.M."/>
            <person name="Thomas C.G."/>
            <person name="Felde R.L."/>
            <person name="Korf I.F."/>
            <person name="Cutter A.D."/>
            <person name="Schartner C.M."/>
            <person name="Ralston E.J."/>
            <person name="Meyer B.J."/>
            <person name="Haag E.S."/>
        </authorList>
    </citation>
    <scope>NUCLEOTIDE SEQUENCE [LARGE SCALE GENOMIC DNA]</scope>
    <source>
        <strain evidence="3">JU1422</strain>
    </source>
</reference>
<accession>A0A2G5V6T9</accession>
<name>A0A2G5V6T9_9PELO</name>
<evidence type="ECO:0008006" key="4">
    <source>
        <dbReference type="Google" id="ProtNLM"/>
    </source>
</evidence>
<keyword evidence="3" id="KW-1185">Reference proteome</keyword>
<protein>
    <recommendedName>
        <fullName evidence="4">7TM GPCR serpentine receptor class x (Srx) domain-containing protein</fullName>
    </recommendedName>
</protein>
<dbReference type="EMBL" id="PDUG01000002">
    <property type="protein sequence ID" value="PIC47524.1"/>
    <property type="molecule type" value="Genomic_DNA"/>
</dbReference>
<dbReference type="GO" id="GO:0005886">
    <property type="term" value="C:plasma membrane"/>
    <property type="evidence" value="ECO:0007669"/>
    <property type="project" value="TreeGrafter"/>
</dbReference>
<dbReference type="Proteomes" id="UP000230233">
    <property type="component" value="Chromosome II"/>
</dbReference>
<feature type="transmembrane region" description="Helical" evidence="1">
    <location>
        <begin position="90"/>
        <end position="112"/>
    </location>
</feature>
<dbReference type="Pfam" id="PF10326">
    <property type="entry name" value="7TM_GPCR_Str"/>
    <property type="match status" value="1"/>
</dbReference>